<feature type="region of interest" description="Disordered" evidence="1">
    <location>
        <begin position="202"/>
        <end position="245"/>
    </location>
</feature>
<feature type="chain" id="PRO_5042548558" evidence="2">
    <location>
        <begin position="22"/>
        <end position="350"/>
    </location>
</feature>
<dbReference type="InterPro" id="IPR036779">
    <property type="entry name" value="LysM_dom_sf"/>
</dbReference>
<sequence length="350" mass="37995">MIKISRLLPFVFVLMVQWVQAQSDLIIQGSAPQLYLVHKVMPKENWYSVGRIYNQSPRDIAPFNGATLEQPLSIGQLLKIPLTEANFSQDGSKAGDEVFVPVKHVVQSQEWMYRISQNHNKVPVANLEKWNNVTNDQLKQGMKLTIGYLKVKTGQSPLAGGGLSSVSSVAVAPTTTTAPPAIPSIPPATEPVKTEPVAVVTPAPTTPVKTEPVKTEPVKTEPPKTETKPVVTEEPKPAVNTDYNKTPANFKGGYFRTQYSETNKGTAGNAGVFRSTSGWQDGKYYALMNNVPIGTIVKVSFSSTNKSVYAKVLGQLPDMKESVGLSIRVSDAAASELGATLGKFYVDVKY</sequence>
<name>A0AAJ5WNR0_9BACT</name>
<dbReference type="SUPFAM" id="SSF54106">
    <property type="entry name" value="LysM domain"/>
    <property type="match status" value="2"/>
</dbReference>
<keyword evidence="2" id="KW-0732">Signal</keyword>
<reference evidence="4" key="1">
    <citation type="submission" date="2023-03" db="EMBL/GenBank/DDBJ databases">
        <title>Andean soil-derived lignocellulolytic bacterial consortium as a source of novel taxa and putative plastic-active enzymes.</title>
        <authorList>
            <person name="Diaz-Garcia L."/>
            <person name="Chuvochina M."/>
            <person name="Feuerriegel G."/>
            <person name="Bunk B."/>
            <person name="Sproer C."/>
            <person name="Streit W.R."/>
            <person name="Rodriguez L.M."/>
            <person name="Overmann J."/>
            <person name="Jimenez D.J."/>
        </authorList>
    </citation>
    <scope>NUCLEOTIDE SEQUENCE</scope>
    <source>
        <strain evidence="4">MAG 7</strain>
    </source>
</reference>
<feature type="signal peptide" evidence="2">
    <location>
        <begin position="1"/>
        <end position="21"/>
    </location>
</feature>
<dbReference type="InterPro" id="IPR036908">
    <property type="entry name" value="RlpA-like_sf"/>
</dbReference>
<accession>A0AAJ5WNR0</accession>
<dbReference type="Pfam" id="PF01476">
    <property type="entry name" value="LysM"/>
    <property type="match status" value="1"/>
</dbReference>
<evidence type="ECO:0000313" key="4">
    <source>
        <dbReference type="EMBL" id="WEK35336.1"/>
    </source>
</evidence>
<dbReference type="EMBL" id="CP119311">
    <property type="protein sequence ID" value="WEK35336.1"/>
    <property type="molecule type" value="Genomic_DNA"/>
</dbReference>
<evidence type="ECO:0000259" key="3">
    <source>
        <dbReference type="PROSITE" id="PS51782"/>
    </source>
</evidence>
<feature type="domain" description="LysM" evidence="3">
    <location>
        <begin position="102"/>
        <end position="146"/>
    </location>
</feature>
<dbReference type="Proteomes" id="UP001220610">
    <property type="component" value="Chromosome"/>
</dbReference>
<gene>
    <name evidence="4" type="ORF">P0Y53_22825</name>
</gene>
<proteinExistence type="predicted"/>
<dbReference type="Gene3D" id="3.10.350.10">
    <property type="entry name" value="LysM domain"/>
    <property type="match status" value="2"/>
</dbReference>
<protein>
    <submittedName>
        <fullName evidence="4">LysM peptidoglycan-binding domain-containing protein</fullName>
    </submittedName>
</protein>
<evidence type="ECO:0000256" key="2">
    <source>
        <dbReference type="SAM" id="SignalP"/>
    </source>
</evidence>
<feature type="compositionally biased region" description="Basic and acidic residues" evidence="1">
    <location>
        <begin position="211"/>
        <end position="236"/>
    </location>
</feature>
<organism evidence="4 5">
    <name type="scientific">Candidatus Pseudobacter hemicellulosilyticus</name>
    <dbReference type="NCBI Taxonomy" id="3121375"/>
    <lineage>
        <taxon>Bacteria</taxon>
        <taxon>Pseudomonadati</taxon>
        <taxon>Bacteroidota</taxon>
        <taxon>Chitinophagia</taxon>
        <taxon>Chitinophagales</taxon>
        <taxon>Chitinophagaceae</taxon>
        <taxon>Pseudobacter</taxon>
    </lineage>
</organism>
<dbReference type="PROSITE" id="PS51782">
    <property type="entry name" value="LYSM"/>
    <property type="match status" value="1"/>
</dbReference>
<dbReference type="SMART" id="SM00257">
    <property type="entry name" value="LysM"/>
    <property type="match status" value="2"/>
</dbReference>
<dbReference type="InterPro" id="IPR018392">
    <property type="entry name" value="LysM"/>
</dbReference>
<dbReference type="Gene3D" id="2.40.40.10">
    <property type="entry name" value="RlpA-like domain"/>
    <property type="match status" value="1"/>
</dbReference>
<evidence type="ECO:0000313" key="5">
    <source>
        <dbReference type="Proteomes" id="UP001220610"/>
    </source>
</evidence>
<evidence type="ECO:0000256" key="1">
    <source>
        <dbReference type="SAM" id="MobiDB-lite"/>
    </source>
</evidence>
<dbReference type="AlphaFoldDB" id="A0AAJ5WNR0"/>